<feature type="transmembrane region" description="Helical" evidence="5">
    <location>
        <begin position="142"/>
        <end position="161"/>
    </location>
</feature>
<comment type="subcellular location">
    <subcellularLocation>
        <location evidence="1">Membrane</location>
        <topology evidence="1">Multi-pass membrane protein</topology>
    </subcellularLocation>
</comment>
<accession>A0A9W4JGR4</accession>
<dbReference type="OrthoDB" id="196650at2759"/>
<name>A0A9W4JGR4_9EURO</name>
<keyword evidence="3 5" id="KW-1133">Transmembrane helix</keyword>
<dbReference type="Pfam" id="PF07690">
    <property type="entry name" value="MFS_1"/>
    <property type="match status" value="1"/>
</dbReference>
<keyword evidence="4 5" id="KW-0472">Membrane</keyword>
<evidence type="ECO:0000256" key="2">
    <source>
        <dbReference type="ARBA" id="ARBA00022692"/>
    </source>
</evidence>
<dbReference type="Gene3D" id="1.20.1250.20">
    <property type="entry name" value="MFS general substrate transporter like domains"/>
    <property type="match status" value="1"/>
</dbReference>
<evidence type="ECO:0000256" key="5">
    <source>
        <dbReference type="SAM" id="Phobius"/>
    </source>
</evidence>
<dbReference type="PANTHER" id="PTHR23502">
    <property type="entry name" value="MAJOR FACILITATOR SUPERFAMILY"/>
    <property type="match status" value="1"/>
</dbReference>
<feature type="transmembrane region" description="Helical" evidence="5">
    <location>
        <begin position="296"/>
        <end position="317"/>
    </location>
</feature>
<evidence type="ECO:0000256" key="1">
    <source>
        <dbReference type="ARBA" id="ARBA00004141"/>
    </source>
</evidence>
<evidence type="ECO:0000313" key="7">
    <source>
        <dbReference type="EMBL" id="CAG8399166.1"/>
    </source>
</evidence>
<organism evidence="7 8">
    <name type="scientific">Penicillium salamii</name>
    <dbReference type="NCBI Taxonomy" id="1612424"/>
    <lineage>
        <taxon>Eukaryota</taxon>
        <taxon>Fungi</taxon>
        <taxon>Dikarya</taxon>
        <taxon>Ascomycota</taxon>
        <taxon>Pezizomycotina</taxon>
        <taxon>Eurotiomycetes</taxon>
        <taxon>Eurotiomycetidae</taxon>
        <taxon>Eurotiales</taxon>
        <taxon>Aspergillaceae</taxon>
        <taxon>Penicillium</taxon>
    </lineage>
</organism>
<dbReference type="SUPFAM" id="SSF103473">
    <property type="entry name" value="MFS general substrate transporter"/>
    <property type="match status" value="1"/>
</dbReference>
<dbReference type="PROSITE" id="PS50850">
    <property type="entry name" value="MFS"/>
    <property type="match status" value="1"/>
</dbReference>
<gene>
    <name evidence="7" type="ORF">PSALAMII_LOCUS7490</name>
</gene>
<dbReference type="Proteomes" id="UP001152592">
    <property type="component" value="Unassembled WGS sequence"/>
</dbReference>
<feature type="transmembrane region" description="Helical" evidence="5">
    <location>
        <begin position="323"/>
        <end position="346"/>
    </location>
</feature>
<dbReference type="PANTHER" id="PTHR23502:SF12">
    <property type="entry name" value="MULTIDRUG TRANSPORTER, PUTATIVE (AFU_ORTHOLOGUE AFUA_1G06440)-RELATED"/>
    <property type="match status" value="1"/>
</dbReference>
<dbReference type="InterPro" id="IPR011701">
    <property type="entry name" value="MFS"/>
</dbReference>
<feature type="transmembrane region" description="Helical" evidence="5">
    <location>
        <begin position="220"/>
        <end position="244"/>
    </location>
</feature>
<comment type="caution">
    <text evidence="7">The sequence shown here is derived from an EMBL/GenBank/DDBJ whole genome shotgun (WGS) entry which is preliminary data.</text>
</comment>
<protein>
    <recommendedName>
        <fullName evidence="6">Major facilitator superfamily (MFS) profile domain-containing protein</fullName>
    </recommendedName>
</protein>
<feature type="transmembrane region" description="Helical" evidence="5">
    <location>
        <begin position="110"/>
        <end position="136"/>
    </location>
</feature>
<evidence type="ECO:0000259" key="6">
    <source>
        <dbReference type="PROSITE" id="PS50850"/>
    </source>
</evidence>
<dbReference type="InterPro" id="IPR020846">
    <property type="entry name" value="MFS_dom"/>
</dbReference>
<dbReference type="AlphaFoldDB" id="A0A9W4JGR4"/>
<evidence type="ECO:0000256" key="4">
    <source>
        <dbReference type="ARBA" id="ARBA00023136"/>
    </source>
</evidence>
<feature type="transmembrane region" description="Helical" evidence="5">
    <location>
        <begin position="392"/>
        <end position="412"/>
    </location>
</feature>
<dbReference type="EMBL" id="CAJVPD010000251">
    <property type="protein sequence ID" value="CAG8399166.1"/>
    <property type="molecule type" value="Genomic_DNA"/>
</dbReference>
<dbReference type="InterPro" id="IPR036259">
    <property type="entry name" value="MFS_trans_sf"/>
</dbReference>
<feature type="transmembrane region" description="Helical" evidence="5">
    <location>
        <begin position="358"/>
        <end position="380"/>
    </location>
</feature>
<evidence type="ECO:0000313" key="8">
    <source>
        <dbReference type="Proteomes" id="UP001152592"/>
    </source>
</evidence>
<keyword evidence="2 5" id="KW-0812">Transmembrane</keyword>
<reference evidence="7" key="1">
    <citation type="submission" date="2021-07" db="EMBL/GenBank/DDBJ databases">
        <authorList>
            <person name="Branca A.L. A."/>
        </authorList>
    </citation>
    <scope>NUCLEOTIDE SEQUENCE</scope>
</reference>
<dbReference type="GO" id="GO:0022857">
    <property type="term" value="F:transmembrane transporter activity"/>
    <property type="evidence" value="ECO:0007669"/>
    <property type="project" value="InterPro"/>
</dbReference>
<sequence length="433" mass="47297">MYTTIYTSAADGMQKEFEVPPTIIVLGLTTNLFGIALGSVLLSSVSEIYGRRPLYLISVFLFGVFVLPVALAKNVETILISRFFGGIFAGSIMSNSPGSVTDVTNDRYRALAISCWSLGAMNGSVLGAMIGGFVYQYLGWRWINWLVLICSGVNFLLIALVKETYTPSLLRKRTKKIQEETGDQRWWCHYDHNEAVTGSQIIKKNLGRPIHMMFFEPICVFWNLYLGVVYAVLFLCFVAYPIVFKELRGWAPGLAGLGYCGIGTGSVIAVISEPLIRRIIAMHSPDPGTGQPAPEAAVFAVGIGSVLIPLGEFGFAWTAQPSTIHWIFPILAGIPFGIGNSLVFIYTANYIAGSYREYATSALAGNTIVRFGLAGLLPLAGSKMYSTLGANWAGTTLALIEVMLIPISFVFYKYGHKIRKRSPLIDKRSEGSG</sequence>
<dbReference type="FunFam" id="1.20.1250.20:FF:000011">
    <property type="entry name" value="MFS multidrug transporter, putative"/>
    <property type="match status" value="1"/>
</dbReference>
<feature type="transmembrane region" description="Helical" evidence="5">
    <location>
        <begin position="78"/>
        <end position="98"/>
    </location>
</feature>
<feature type="transmembrane region" description="Helical" evidence="5">
    <location>
        <begin position="256"/>
        <end position="276"/>
    </location>
</feature>
<feature type="transmembrane region" description="Helical" evidence="5">
    <location>
        <begin position="54"/>
        <end position="72"/>
    </location>
</feature>
<dbReference type="GO" id="GO:0005886">
    <property type="term" value="C:plasma membrane"/>
    <property type="evidence" value="ECO:0007669"/>
    <property type="project" value="TreeGrafter"/>
</dbReference>
<feature type="domain" description="Major facilitator superfamily (MFS) profile" evidence="6">
    <location>
        <begin position="1"/>
        <end position="416"/>
    </location>
</feature>
<feature type="transmembrane region" description="Helical" evidence="5">
    <location>
        <begin position="23"/>
        <end position="42"/>
    </location>
</feature>
<proteinExistence type="predicted"/>
<dbReference type="CDD" id="cd17323">
    <property type="entry name" value="MFS_Tpo1_MDR_like"/>
    <property type="match status" value="1"/>
</dbReference>
<evidence type="ECO:0000256" key="3">
    <source>
        <dbReference type="ARBA" id="ARBA00022989"/>
    </source>
</evidence>